<keyword evidence="6 10" id="KW-0560">Oxidoreductase</keyword>
<keyword evidence="7 9" id="KW-0408">Iron</keyword>
<dbReference type="PRINTS" id="PR00463">
    <property type="entry name" value="EP450I"/>
</dbReference>
<keyword evidence="4 9" id="KW-0349">Heme</keyword>
<dbReference type="Proteomes" id="UP000297245">
    <property type="component" value="Unassembled WGS sequence"/>
</dbReference>
<dbReference type="EMBL" id="ML179984">
    <property type="protein sequence ID" value="THU79722.1"/>
    <property type="molecule type" value="Genomic_DNA"/>
</dbReference>
<evidence type="ECO:0000256" key="5">
    <source>
        <dbReference type="ARBA" id="ARBA00022723"/>
    </source>
</evidence>
<evidence type="ECO:0000256" key="9">
    <source>
        <dbReference type="PIRSR" id="PIRSR602401-1"/>
    </source>
</evidence>
<name>A0A4S8KUY3_DENBC</name>
<organism evidence="11 12">
    <name type="scientific">Dendrothele bispora (strain CBS 962.96)</name>
    <dbReference type="NCBI Taxonomy" id="1314807"/>
    <lineage>
        <taxon>Eukaryota</taxon>
        <taxon>Fungi</taxon>
        <taxon>Dikarya</taxon>
        <taxon>Basidiomycota</taxon>
        <taxon>Agaricomycotina</taxon>
        <taxon>Agaricomycetes</taxon>
        <taxon>Agaricomycetidae</taxon>
        <taxon>Agaricales</taxon>
        <taxon>Agaricales incertae sedis</taxon>
        <taxon>Dendrothele</taxon>
    </lineage>
</organism>
<evidence type="ECO:0000256" key="4">
    <source>
        <dbReference type="ARBA" id="ARBA00022617"/>
    </source>
</evidence>
<sequence length="524" mass="60006">MSSSTTLFSNISSNSTSLFSDKCTLTVLTVSFLLVLLVMKETGVLKFLQNSKLSLPPGPPKEPILGHLRVMPSENQSDVFHEWAKVYGDVIGLQFLGRNIIVLDSFQPAKELLDNRGLYYSCRPNFVVYELMGISPVLTFLRYGTKEFFKHRKIFQSFFGKRESAEYIPTQAEYAKILAGNLIRDPQQYVWYLEKFTTSVIIRISSGYQVIEDDDMYIKIAHEYSKKLNDSGSPGNTPVDYFPWLRYLPSWFPGTFYAFHARSAYKMMRQEFDVPVEYVQRQMANGTAQPSFLLYLLEGLNRRLEDIEDPLKKQTLYREELLHIAGAAGTVYSAGGETAYATLQTFILSMTLYPEVQRSAQEEIDRVFGVYDNGVSRLPEIEDRENLPFVECVLQELFRWHPAVPLGVPHRSTSDDVYNGMSIPKGSIIFSNIRGMSLDERIYSDPDSFNPMRFMPKEKGGKEEPYFAARWGFGRRICPGRYLAETQLWLAIATILATLNIRKTRDENGKEIEPEVKFTDGLVR</sequence>
<evidence type="ECO:0000256" key="10">
    <source>
        <dbReference type="RuleBase" id="RU000461"/>
    </source>
</evidence>
<dbReference type="PANTHER" id="PTHR46300:SF5">
    <property type="entry name" value="CYTOCHROME P450"/>
    <property type="match status" value="1"/>
</dbReference>
<dbReference type="GO" id="GO:0016705">
    <property type="term" value="F:oxidoreductase activity, acting on paired donors, with incorporation or reduction of molecular oxygen"/>
    <property type="evidence" value="ECO:0007669"/>
    <property type="project" value="InterPro"/>
</dbReference>
<dbReference type="GO" id="GO:0020037">
    <property type="term" value="F:heme binding"/>
    <property type="evidence" value="ECO:0007669"/>
    <property type="project" value="InterPro"/>
</dbReference>
<dbReference type="OrthoDB" id="2789670at2759"/>
<evidence type="ECO:0000256" key="1">
    <source>
        <dbReference type="ARBA" id="ARBA00001971"/>
    </source>
</evidence>
<evidence type="ECO:0000256" key="3">
    <source>
        <dbReference type="ARBA" id="ARBA00010617"/>
    </source>
</evidence>
<evidence type="ECO:0000313" key="12">
    <source>
        <dbReference type="Proteomes" id="UP000297245"/>
    </source>
</evidence>
<evidence type="ECO:0000256" key="7">
    <source>
        <dbReference type="ARBA" id="ARBA00023004"/>
    </source>
</evidence>
<dbReference type="InterPro" id="IPR036396">
    <property type="entry name" value="Cyt_P450_sf"/>
</dbReference>
<dbReference type="GO" id="GO:0005506">
    <property type="term" value="F:iron ion binding"/>
    <property type="evidence" value="ECO:0007669"/>
    <property type="project" value="InterPro"/>
</dbReference>
<comment type="pathway">
    <text evidence="2">Secondary metabolite biosynthesis.</text>
</comment>
<proteinExistence type="inferred from homology"/>
<comment type="similarity">
    <text evidence="3 10">Belongs to the cytochrome P450 family.</text>
</comment>
<dbReference type="Gene3D" id="1.10.630.10">
    <property type="entry name" value="Cytochrome P450"/>
    <property type="match status" value="1"/>
</dbReference>
<dbReference type="InterPro" id="IPR002401">
    <property type="entry name" value="Cyt_P450_E_grp-I"/>
</dbReference>
<keyword evidence="5 9" id="KW-0479">Metal-binding</keyword>
<dbReference type="PROSITE" id="PS00086">
    <property type="entry name" value="CYTOCHROME_P450"/>
    <property type="match status" value="1"/>
</dbReference>
<dbReference type="GO" id="GO:0004497">
    <property type="term" value="F:monooxygenase activity"/>
    <property type="evidence" value="ECO:0007669"/>
    <property type="project" value="UniProtKB-KW"/>
</dbReference>
<accession>A0A4S8KUY3</accession>
<dbReference type="CDD" id="cd11065">
    <property type="entry name" value="CYP64-like"/>
    <property type="match status" value="1"/>
</dbReference>
<evidence type="ECO:0000313" key="11">
    <source>
        <dbReference type="EMBL" id="THU79722.1"/>
    </source>
</evidence>
<gene>
    <name evidence="11" type="ORF">K435DRAFT_875130</name>
</gene>
<protein>
    <submittedName>
        <fullName evidence="11">Cytochrome P450</fullName>
    </submittedName>
</protein>
<evidence type="ECO:0000256" key="6">
    <source>
        <dbReference type="ARBA" id="ARBA00023002"/>
    </source>
</evidence>
<keyword evidence="12" id="KW-1185">Reference proteome</keyword>
<reference evidence="11 12" key="1">
    <citation type="journal article" date="2019" name="Nat. Ecol. Evol.">
        <title>Megaphylogeny resolves global patterns of mushroom evolution.</title>
        <authorList>
            <person name="Varga T."/>
            <person name="Krizsan K."/>
            <person name="Foldi C."/>
            <person name="Dima B."/>
            <person name="Sanchez-Garcia M."/>
            <person name="Sanchez-Ramirez S."/>
            <person name="Szollosi G.J."/>
            <person name="Szarkandi J.G."/>
            <person name="Papp V."/>
            <person name="Albert L."/>
            <person name="Andreopoulos W."/>
            <person name="Angelini C."/>
            <person name="Antonin V."/>
            <person name="Barry K.W."/>
            <person name="Bougher N.L."/>
            <person name="Buchanan P."/>
            <person name="Buyck B."/>
            <person name="Bense V."/>
            <person name="Catcheside P."/>
            <person name="Chovatia M."/>
            <person name="Cooper J."/>
            <person name="Damon W."/>
            <person name="Desjardin D."/>
            <person name="Finy P."/>
            <person name="Geml J."/>
            <person name="Haridas S."/>
            <person name="Hughes K."/>
            <person name="Justo A."/>
            <person name="Karasinski D."/>
            <person name="Kautmanova I."/>
            <person name="Kiss B."/>
            <person name="Kocsube S."/>
            <person name="Kotiranta H."/>
            <person name="LaButti K.M."/>
            <person name="Lechner B.E."/>
            <person name="Liimatainen K."/>
            <person name="Lipzen A."/>
            <person name="Lukacs Z."/>
            <person name="Mihaltcheva S."/>
            <person name="Morgado L.N."/>
            <person name="Niskanen T."/>
            <person name="Noordeloos M.E."/>
            <person name="Ohm R.A."/>
            <person name="Ortiz-Santana B."/>
            <person name="Ovrebo C."/>
            <person name="Racz N."/>
            <person name="Riley R."/>
            <person name="Savchenko A."/>
            <person name="Shiryaev A."/>
            <person name="Soop K."/>
            <person name="Spirin V."/>
            <person name="Szebenyi C."/>
            <person name="Tomsovsky M."/>
            <person name="Tulloss R.E."/>
            <person name="Uehling J."/>
            <person name="Grigoriev I.V."/>
            <person name="Vagvolgyi C."/>
            <person name="Papp T."/>
            <person name="Martin F.M."/>
            <person name="Miettinen O."/>
            <person name="Hibbett D.S."/>
            <person name="Nagy L.G."/>
        </authorList>
    </citation>
    <scope>NUCLEOTIDE SEQUENCE [LARGE SCALE GENOMIC DNA]</scope>
    <source>
        <strain evidence="11 12">CBS 962.96</strain>
    </source>
</reference>
<dbReference type="InterPro" id="IPR050364">
    <property type="entry name" value="Cytochrome_P450_fung"/>
</dbReference>
<comment type="cofactor">
    <cofactor evidence="1 9">
        <name>heme</name>
        <dbReference type="ChEBI" id="CHEBI:30413"/>
    </cofactor>
</comment>
<evidence type="ECO:0000256" key="2">
    <source>
        <dbReference type="ARBA" id="ARBA00005179"/>
    </source>
</evidence>
<feature type="binding site" description="axial binding residue" evidence="9">
    <location>
        <position position="478"/>
    </location>
    <ligand>
        <name>heme</name>
        <dbReference type="ChEBI" id="CHEBI:30413"/>
    </ligand>
    <ligandPart>
        <name>Fe</name>
        <dbReference type="ChEBI" id="CHEBI:18248"/>
    </ligandPart>
</feature>
<evidence type="ECO:0000256" key="8">
    <source>
        <dbReference type="ARBA" id="ARBA00023033"/>
    </source>
</evidence>
<keyword evidence="8 10" id="KW-0503">Monooxygenase</keyword>
<dbReference type="SUPFAM" id="SSF48264">
    <property type="entry name" value="Cytochrome P450"/>
    <property type="match status" value="1"/>
</dbReference>
<dbReference type="Pfam" id="PF00067">
    <property type="entry name" value="p450"/>
    <property type="match status" value="1"/>
</dbReference>
<dbReference type="InterPro" id="IPR017972">
    <property type="entry name" value="Cyt_P450_CS"/>
</dbReference>
<dbReference type="InterPro" id="IPR001128">
    <property type="entry name" value="Cyt_P450"/>
</dbReference>
<dbReference type="AlphaFoldDB" id="A0A4S8KUY3"/>
<dbReference type="PANTHER" id="PTHR46300">
    <property type="entry name" value="P450, PUTATIVE (EUROFUNG)-RELATED-RELATED"/>
    <property type="match status" value="1"/>
</dbReference>